<dbReference type="Gene3D" id="2.40.30.170">
    <property type="match status" value="1"/>
</dbReference>
<evidence type="ECO:0000256" key="3">
    <source>
        <dbReference type="SAM" id="SignalP"/>
    </source>
</evidence>
<dbReference type="GO" id="GO:0015562">
    <property type="term" value="F:efflux transmembrane transporter activity"/>
    <property type="evidence" value="ECO:0007669"/>
    <property type="project" value="TreeGrafter"/>
</dbReference>
<dbReference type="PANTHER" id="PTHR30469">
    <property type="entry name" value="MULTIDRUG RESISTANCE PROTEIN MDTA"/>
    <property type="match status" value="1"/>
</dbReference>
<reference evidence="4 5" key="1">
    <citation type="submission" date="2020-06" db="EMBL/GenBank/DDBJ databases">
        <title>Genome sequence of 2 isolates from Red Sea Mangroves.</title>
        <authorList>
            <person name="Sefrji F."/>
            <person name="Michoud G."/>
            <person name="Merlino G."/>
            <person name="Daffonchio D."/>
        </authorList>
    </citation>
    <scope>NUCLEOTIDE SEQUENCE [LARGE SCALE GENOMIC DNA]</scope>
    <source>
        <strain evidence="4 5">R1DC25</strain>
    </source>
</reference>
<dbReference type="EMBL" id="CP058214">
    <property type="protein sequence ID" value="QPC42481.1"/>
    <property type="molecule type" value="Genomic_DNA"/>
</dbReference>
<feature type="signal peptide" evidence="3">
    <location>
        <begin position="1"/>
        <end position="28"/>
    </location>
</feature>
<dbReference type="SUPFAM" id="SSF111369">
    <property type="entry name" value="HlyD-like secretion proteins"/>
    <property type="match status" value="1"/>
</dbReference>
<gene>
    <name evidence="4" type="ORF">HW532_07040</name>
</gene>
<dbReference type="Proteomes" id="UP000593594">
    <property type="component" value="Chromosome"/>
</dbReference>
<dbReference type="Gene3D" id="2.40.50.100">
    <property type="match status" value="1"/>
</dbReference>
<dbReference type="NCBIfam" id="TIGR01730">
    <property type="entry name" value="RND_mfp"/>
    <property type="match status" value="1"/>
</dbReference>
<sequence>MRQGQHLRGLALIAALSAALLAASPAAAEDFTVHATEIAETKAVFGQVESRTVVPARARIGGTVREIHVTEGSEVEKGEPVALVVDDKIALELNAAQARIEALNSELENARAELDRAQRLIEGGYATQSRLDQAKTAYDVVVNQVAASKSEKAVIEQRAKEGEVLAPETGRVLTVPVTPGSVVLAGETVARIASGHYYLRLSLPERHASEIVEGDSVSIGRRGLTPADAGEEADQRTGRVVKVYPEIADGRVIADVEVGGLGDYFVNERTLVRIPVARRTVLAVPPEAVSTRHGIDYVRLATPEGESDVAVILGERFEDADGPRVEVLTGLRDGDRVVLP</sequence>
<dbReference type="KEGG" id="kmn:HW532_07040"/>
<dbReference type="PANTHER" id="PTHR30469:SF15">
    <property type="entry name" value="HLYD FAMILY OF SECRETION PROTEINS"/>
    <property type="match status" value="1"/>
</dbReference>
<dbReference type="Gene3D" id="2.40.420.20">
    <property type="match status" value="1"/>
</dbReference>
<keyword evidence="2" id="KW-0175">Coiled coil</keyword>
<evidence type="ECO:0000256" key="2">
    <source>
        <dbReference type="SAM" id="Coils"/>
    </source>
</evidence>
<keyword evidence="5" id="KW-1185">Reference proteome</keyword>
<feature type="coiled-coil region" evidence="2">
    <location>
        <begin position="86"/>
        <end position="120"/>
    </location>
</feature>
<feature type="chain" id="PRO_5032763935" evidence="3">
    <location>
        <begin position="29"/>
        <end position="340"/>
    </location>
</feature>
<keyword evidence="3" id="KW-0732">Signal</keyword>
<comment type="similarity">
    <text evidence="1">Belongs to the membrane fusion protein (MFP) (TC 8.A.1) family.</text>
</comment>
<name>A0A7S8HBG7_9HYPH</name>
<evidence type="ECO:0000313" key="4">
    <source>
        <dbReference type="EMBL" id="QPC42481.1"/>
    </source>
</evidence>
<dbReference type="RefSeq" id="WP_213163715.1">
    <property type="nucleotide sequence ID" value="NZ_CP058214.1"/>
</dbReference>
<dbReference type="AlphaFoldDB" id="A0A7S8HBG7"/>
<dbReference type="InterPro" id="IPR006143">
    <property type="entry name" value="RND_pump_MFP"/>
</dbReference>
<organism evidence="4 5">
    <name type="scientific">Kaustia mangrovi</name>
    <dbReference type="NCBI Taxonomy" id="2593653"/>
    <lineage>
        <taxon>Bacteria</taxon>
        <taxon>Pseudomonadati</taxon>
        <taxon>Pseudomonadota</taxon>
        <taxon>Alphaproteobacteria</taxon>
        <taxon>Hyphomicrobiales</taxon>
        <taxon>Parvibaculaceae</taxon>
        <taxon>Kaustia</taxon>
    </lineage>
</organism>
<dbReference type="GO" id="GO:1990281">
    <property type="term" value="C:efflux pump complex"/>
    <property type="evidence" value="ECO:0007669"/>
    <property type="project" value="TreeGrafter"/>
</dbReference>
<proteinExistence type="inferred from homology"/>
<protein>
    <submittedName>
        <fullName evidence="4">Efflux RND transporter periplasmic adaptor subunit</fullName>
    </submittedName>
</protein>
<dbReference type="Gene3D" id="1.10.287.470">
    <property type="entry name" value="Helix hairpin bin"/>
    <property type="match status" value="1"/>
</dbReference>
<evidence type="ECO:0000256" key="1">
    <source>
        <dbReference type="ARBA" id="ARBA00009477"/>
    </source>
</evidence>
<evidence type="ECO:0000313" key="5">
    <source>
        <dbReference type="Proteomes" id="UP000593594"/>
    </source>
</evidence>
<accession>A0A7S8HBG7</accession>